<protein>
    <submittedName>
        <fullName evidence="13">Site-2 protease family protein</fullName>
    </submittedName>
</protein>
<evidence type="ECO:0000256" key="6">
    <source>
        <dbReference type="ARBA" id="ARBA00022801"/>
    </source>
</evidence>
<evidence type="ECO:0000256" key="5">
    <source>
        <dbReference type="ARBA" id="ARBA00022692"/>
    </source>
</evidence>
<evidence type="ECO:0000256" key="9">
    <source>
        <dbReference type="ARBA" id="ARBA00023049"/>
    </source>
</evidence>
<dbReference type="GO" id="GO:0016020">
    <property type="term" value="C:membrane"/>
    <property type="evidence" value="ECO:0007669"/>
    <property type="project" value="UniProtKB-SubCell"/>
</dbReference>
<keyword evidence="6" id="KW-0378">Hydrolase</keyword>
<organism evidence="13 14">
    <name type="scientific">Phoenicibacter congonensis</name>
    <dbReference type="NCBI Taxonomy" id="1944646"/>
    <lineage>
        <taxon>Bacteria</taxon>
        <taxon>Bacillati</taxon>
        <taxon>Actinomycetota</taxon>
        <taxon>Coriobacteriia</taxon>
        <taxon>Eggerthellales</taxon>
        <taxon>Eggerthellaceae</taxon>
        <taxon>Phoenicibacter</taxon>
    </lineage>
</organism>
<keyword evidence="9" id="KW-0482">Metalloprotease</keyword>
<dbReference type="Pfam" id="PF02163">
    <property type="entry name" value="Peptidase_M50"/>
    <property type="match status" value="1"/>
</dbReference>
<keyword evidence="7" id="KW-0862">Zinc</keyword>
<evidence type="ECO:0000256" key="3">
    <source>
        <dbReference type="ARBA" id="ARBA00007931"/>
    </source>
</evidence>
<dbReference type="Proteomes" id="UP001168575">
    <property type="component" value="Unassembled WGS sequence"/>
</dbReference>
<dbReference type="GO" id="GO:0006508">
    <property type="term" value="P:proteolysis"/>
    <property type="evidence" value="ECO:0007669"/>
    <property type="project" value="UniProtKB-KW"/>
</dbReference>
<comment type="caution">
    <text evidence="13">The sequence shown here is derived from an EMBL/GenBank/DDBJ whole genome shotgun (WGS) entry which is preliminary data.</text>
</comment>
<comment type="cofactor">
    <cofactor evidence="1">
        <name>Zn(2+)</name>
        <dbReference type="ChEBI" id="CHEBI:29105"/>
    </cofactor>
</comment>
<keyword evidence="8 11" id="KW-1133">Transmembrane helix</keyword>
<keyword evidence="4 13" id="KW-0645">Protease</keyword>
<sequence>MIFSAIVSIGVLVFIHEGGHFLAARAFGVRVTEFMLGLPGPRIGFVAKGTRFGVTCIPLGGYARVCGMTMGDIPPHTEDVLASVYARGEVFVEQIALDAGCTVDEAFECLDELEEWGSVVPPKKTDQYNTYRTPEQFANKKKGIERKAEGTPREFETVASLFESEYNQQYRSKKFWQKSVILLAGITVNILFAFLAFVLVYSVLGIDVTYQDGTVQHLVVDPLTAISAGCRYVWLTIQAIVSLFNPVTAASTVQNSTSIVGIAVLSADYFAAGFSDALLFMAMISASLGLMNLIPIPPLDGGHFIVELIQKITGKKVPEKVLNYVAMTGVFLLLMLFVVTLNQDIQRFILGNWS</sequence>
<evidence type="ECO:0000313" key="14">
    <source>
        <dbReference type="Proteomes" id="UP001168575"/>
    </source>
</evidence>
<evidence type="ECO:0000259" key="12">
    <source>
        <dbReference type="Pfam" id="PF02163"/>
    </source>
</evidence>
<comment type="similarity">
    <text evidence="3">Belongs to the peptidase M50B family.</text>
</comment>
<name>A0AA43RGU4_9ACTN</name>
<proteinExistence type="inferred from homology"/>
<feature type="transmembrane region" description="Helical" evidence="11">
    <location>
        <begin position="321"/>
        <end position="341"/>
    </location>
</feature>
<dbReference type="InterPro" id="IPR004387">
    <property type="entry name" value="Pept_M50_Zn"/>
</dbReference>
<evidence type="ECO:0000256" key="8">
    <source>
        <dbReference type="ARBA" id="ARBA00022989"/>
    </source>
</evidence>
<dbReference type="InterPro" id="IPR008915">
    <property type="entry name" value="Peptidase_M50"/>
</dbReference>
<feature type="domain" description="Peptidase M50" evidence="12">
    <location>
        <begin position="5"/>
        <end position="336"/>
    </location>
</feature>
<comment type="subcellular location">
    <subcellularLocation>
        <location evidence="2">Membrane</location>
        <topology evidence="2">Multi-pass membrane protein</topology>
    </subcellularLocation>
</comment>
<evidence type="ECO:0000256" key="11">
    <source>
        <dbReference type="SAM" id="Phobius"/>
    </source>
</evidence>
<gene>
    <name evidence="13" type="ORF">Q3982_02750</name>
</gene>
<reference evidence="13" key="1">
    <citation type="submission" date="2023-07" db="EMBL/GenBank/DDBJ databases">
        <title>Between Cages and Wild: Unraveling the Impact of Captivity on Animal Microbiomes and Antimicrobial Resistance.</title>
        <authorList>
            <person name="Schmartz G.P."/>
            <person name="Rehner J."/>
            <person name="Schuff M.J."/>
            <person name="Becker S.L."/>
            <person name="Kravczyk M."/>
            <person name="Gurevich A."/>
            <person name="Francke R."/>
            <person name="Mueller R."/>
            <person name="Keller V."/>
            <person name="Keller A."/>
        </authorList>
    </citation>
    <scope>NUCLEOTIDE SEQUENCE</scope>
    <source>
        <strain evidence="13">S12M_St_49</strain>
    </source>
</reference>
<dbReference type="CDD" id="cd06163">
    <property type="entry name" value="S2P-M50_PDZ_RseP-like"/>
    <property type="match status" value="1"/>
</dbReference>
<keyword evidence="10 11" id="KW-0472">Membrane</keyword>
<feature type="transmembrane region" description="Helical" evidence="11">
    <location>
        <begin position="180"/>
        <end position="204"/>
    </location>
</feature>
<dbReference type="GO" id="GO:0004222">
    <property type="term" value="F:metalloendopeptidase activity"/>
    <property type="evidence" value="ECO:0007669"/>
    <property type="project" value="InterPro"/>
</dbReference>
<evidence type="ECO:0000256" key="1">
    <source>
        <dbReference type="ARBA" id="ARBA00001947"/>
    </source>
</evidence>
<dbReference type="PANTHER" id="PTHR42837:SF2">
    <property type="entry name" value="MEMBRANE METALLOPROTEASE ARASP2, CHLOROPLASTIC-RELATED"/>
    <property type="match status" value="1"/>
</dbReference>
<evidence type="ECO:0000313" key="13">
    <source>
        <dbReference type="EMBL" id="MDO4841578.1"/>
    </source>
</evidence>
<accession>A0AA43RGU4</accession>
<dbReference type="AlphaFoldDB" id="A0AA43RGU4"/>
<evidence type="ECO:0000256" key="4">
    <source>
        <dbReference type="ARBA" id="ARBA00022670"/>
    </source>
</evidence>
<evidence type="ECO:0000256" key="7">
    <source>
        <dbReference type="ARBA" id="ARBA00022833"/>
    </source>
</evidence>
<keyword evidence="5 11" id="KW-0812">Transmembrane</keyword>
<dbReference type="PANTHER" id="PTHR42837">
    <property type="entry name" value="REGULATOR OF SIGMA-E PROTEASE RSEP"/>
    <property type="match status" value="1"/>
</dbReference>
<keyword evidence="14" id="KW-1185">Reference proteome</keyword>
<evidence type="ECO:0000256" key="2">
    <source>
        <dbReference type="ARBA" id="ARBA00004141"/>
    </source>
</evidence>
<dbReference type="EMBL" id="JAUMVS010000028">
    <property type="protein sequence ID" value="MDO4841578.1"/>
    <property type="molecule type" value="Genomic_DNA"/>
</dbReference>
<evidence type="ECO:0000256" key="10">
    <source>
        <dbReference type="ARBA" id="ARBA00023136"/>
    </source>
</evidence>